<feature type="compositionally biased region" description="Polar residues" evidence="5">
    <location>
        <begin position="10"/>
        <end position="24"/>
    </location>
</feature>
<evidence type="ECO:0000313" key="8">
    <source>
        <dbReference type="EMBL" id="KAK5079871.1"/>
    </source>
</evidence>
<dbReference type="Pfam" id="PF07690">
    <property type="entry name" value="MFS_1"/>
    <property type="match status" value="1"/>
</dbReference>
<feature type="transmembrane region" description="Helical" evidence="6">
    <location>
        <begin position="93"/>
        <end position="113"/>
    </location>
</feature>
<evidence type="ECO:0000259" key="7">
    <source>
        <dbReference type="PROSITE" id="PS50850"/>
    </source>
</evidence>
<feature type="transmembrane region" description="Helical" evidence="6">
    <location>
        <begin position="521"/>
        <end position="540"/>
    </location>
</feature>
<feature type="transmembrane region" description="Helical" evidence="6">
    <location>
        <begin position="51"/>
        <end position="81"/>
    </location>
</feature>
<reference evidence="8 10" key="1">
    <citation type="submission" date="2023-08" db="EMBL/GenBank/DDBJ databases">
        <title>Black Yeasts Isolated from many extreme environments.</title>
        <authorList>
            <person name="Coleine C."/>
            <person name="Stajich J.E."/>
            <person name="Selbmann L."/>
        </authorList>
    </citation>
    <scope>NUCLEOTIDE SEQUENCE [LARGE SCALE GENOMIC DNA]</scope>
    <source>
        <strain evidence="8 10">CCFEE 5885</strain>
    </source>
</reference>
<evidence type="ECO:0000256" key="6">
    <source>
        <dbReference type="SAM" id="Phobius"/>
    </source>
</evidence>
<dbReference type="SUPFAM" id="SSF103473">
    <property type="entry name" value="MFS general substrate transporter"/>
    <property type="match status" value="1"/>
</dbReference>
<dbReference type="InterPro" id="IPR011701">
    <property type="entry name" value="MFS"/>
</dbReference>
<feature type="transmembrane region" description="Helical" evidence="6">
    <location>
        <begin position="350"/>
        <end position="375"/>
    </location>
</feature>
<dbReference type="PANTHER" id="PTHR23501">
    <property type="entry name" value="MAJOR FACILITATOR SUPERFAMILY"/>
    <property type="match status" value="1"/>
</dbReference>
<keyword evidence="10" id="KW-1185">Reference proteome</keyword>
<keyword evidence="2 6" id="KW-0812">Transmembrane</keyword>
<dbReference type="InterPro" id="IPR020846">
    <property type="entry name" value="MFS_dom"/>
</dbReference>
<sequence length="588" mass="63285">MLEQEPKATASVQIVDQTSTSLSTPERRLSSEKDTTALPSSQVADSFKPNAVFYALMSMLAILTLVVALDATALAVALPTISQKLGGTGLQAFWSGTGYLLCGAVFQPVIGGISTLFGRVYILGGSIILFLVGCLTSALAQDFDTMLIGRAIQGIGGGGVVVMSEVLVCDMIPLRQRGQWFGMLSGMYAIGTVLGPVFGGLFAQHVTWRWIFWINIPFIGISLALVPFSIKLKTPPQPFMSRLKRVDYGGCVLAIGSATSFILGISWGGVQYAWSEWQTILPIVLGIVGYVVFFFYEEHVAVEPIVPTGVFKNLNCSASYINTIIHGIIVLSLVYYLPLYYEGVRGYNTTITGVALFPETFTVAPAAVIIGIVIGKVGKFRWAVWSGWLISILGLGILWLLDVDTTIVEWVFLNLIAGVGTGFLYPAHQFSIQAATPDENLAPAVSMWSFFRSVGQTLGVAVGGVILQNQLLHNIRGYPNLAANAIEYSHNASALATMLRNMPPSQDRADLKQAYADSLKVIWATMCGLAALGLLVSLVVKDYPLDRLLPAEPTASDKQPSESSSESDLSEKPAEKTTVPFMSNGNNV</sequence>
<name>A0ABR0JZP3_9EURO</name>
<feature type="transmembrane region" description="Helical" evidence="6">
    <location>
        <begin position="147"/>
        <end position="168"/>
    </location>
</feature>
<feature type="transmembrane region" description="Helical" evidence="6">
    <location>
        <begin position="317"/>
        <end position="338"/>
    </location>
</feature>
<feature type="region of interest" description="Disordered" evidence="5">
    <location>
        <begin position="1"/>
        <end position="37"/>
    </location>
</feature>
<dbReference type="Gene3D" id="1.20.1250.20">
    <property type="entry name" value="MFS general substrate transporter like domains"/>
    <property type="match status" value="1"/>
</dbReference>
<comment type="subcellular location">
    <subcellularLocation>
        <location evidence="1">Membrane</location>
        <topology evidence="1">Multi-pass membrane protein</topology>
    </subcellularLocation>
</comment>
<dbReference type="Proteomes" id="UP001345013">
    <property type="component" value="Unassembled WGS sequence"/>
</dbReference>
<dbReference type="PANTHER" id="PTHR23501:SF59">
    <property type="entry name" value="MAJOR FACILITATOR SUPERFAMILY (MFS) PROFILE DOMAIN-CONTAINING PROTEIN-RELATED"/>
    <property type="match status" value="1"/>
</dbReference>
<gene>
    <name evidence="9" type="ORF">LTR24_002423</name>
    <name evidence="8" type="ORF">LTR24_008869</name>
</gene>
<evidence type="ECO:0000313" key="9">
    <source>
        <dbReference type="EMBL" id="KAK5096982.1"/>
    </source>
</evidence>
<dbReference type="Gene3D" id="1.20.1720.10">
    <property type="entry name" value="Multidrug resistance protein D"/>
    <property type="match status" value="1"/>
</dbReference>
<evidence type="ECO:0000313" key="10">
    <source>
        <dbReference type="Proteomes" id="UP001345013"/>
    </source>
</evidence>
<dbReference type="EMBL" id="JAVRRG010000167">
    <property type="protein sequence ID" value="KAK5079871.1"/>
    <property type="molecule type" value="Genomic_DNA"/>
</dbReference>
<evidence type="ECO:0000256" key="2">
    <source>
        <dbReference type="ARBA" id="ARBA00022692"/>
    </source>
</evidence>
<feature type="region of interest" description="Disordered" evidence="5">
    <location>
        <begin position="550"/>
        <end position="588"/>
    </location>
</feature>
<feature type="transmembrane region" description="Helical" evidence="6">
    <location>
        <begin position="280"/>
        <end position="296"/>
    </location>
</feature>
<feature type="transmembrane region" description="Helical" evidence="6">
    <location>
        <begin position="120"/>
        <end position="141"/>
    </location>
</feature>
<keyword evidence="4 6" id="KW-0472">Membrane</keyword>
<feature type="compositionally biased region" description="Basic and acidic residues" evidence="5">
    <location>
        <begin position="25"/>
        <end position="35"/>
    </location>
</feature>
<feature type="transmembrane region" description="Helical" evidence="6">
    <location>
        <begin position="210"/>
        <end position="230"/>
    </location>
</feature>
<dbReference type="InterPro" id="IPR036259">
    <property type="entry name" value="MFS_trans_sf"/>
</dbReference>
<comment type="caution">
    <text evidence="8">The sequence shown here is derived from an EMBL/GenBank/DDBJ whole genome shotgun (WGS) entry which is preliminary data.</text>
</comment>
<proteinExistence type="predicted"/>
<feature type="transmembrane region" description="Helical" evidence="6">
    <location>
        <begin position="382"/>
        <end position="401"/>
    </location>
</feature>
<dbReference type="PROSITE" id="PS50850">
    <property type="entry name" value="MFS"/>
    <property type="match status" value="1"/>
</dbReference>
<evidence type="ECO:0000256" key="4">
    <source>
        <dbReference type="ARBA" id="ARBA00023136"/>
    </source>
</evidence>
<evidence type="ECO:0000256" key="3">
    <source>
        <dbReference type="ARBA" id="ARBA00022989"/>
    </source>
</evidence>
<accession>A0ABR0JZP3</accession>
<feature type="domain" description="Major facilitator superfamily (MFS) profile" evidence="7">
    <location>
        <begin position="56"/>
        <end position="545"/>
    </location>
</feature>
<protein>
    <recommendedName>
        <fullName evidence="7">Major facilitator superfamily (MFS) profile domain-containing protein</fullName>
    </recommendedName>
</protein>
<dbReference type="PRINTS" id="PR01036">
    <property type="entry name" value="TCRTETB"/>
</dbReference>
<evidence type="ECO:0000256" key="5">
    <source>
        <dbReference type="SAM" id="MobiDB-lite"/>
    </source>
</evidence>
<organism evidence="8 10">
    <name type="scientific">Lithohypha guttulata</name>
    <dbReference type="NCBI Taxonomy" id="1690604"/>
    <lineage>
        <taxon>Eukaryota</taxon>
        <taxon>Fungi</taxon>
        <taxon>Dikarya</taxon>
        <taxon>Ascomycota</taxon>
        <taxon>Pezizomycotina</taxon>
        <taxon>Eurotiomycetes</taxon>
        <taxon>Chaetothyriomycetidae</taxon>
        <taxon>Chaetothyriales</taxon>
        <taxon>Trichomeriaceae</taxon>
        <taxon>Lithohypha</taxon>
    </lineage>
</organism>
<keyword evidence="3 6" id="KW-1133">Transmembrane helix</keyword>
<dbReference type="EMBL" id="JAVRRG010000020">
    <property type="protein sequence ID" value="KAK5096982.1"/>
    <property type="molecule type" value="Genomic_DNA"/>
</dbReference>
<feature type="transmembrane region" description="Helical" evidence="6">
    <location>
        <begin position="407"/>
        <end position="425"/>
    </location>
</feature>
<feature type="transmembrane region" description="Helical" evidence="6">
    <location>
        <begin position="180"/>
        <end position="204"/>
    </location>
</feature>
<evidence type="ECO:0000256" key="1">
    <source>
        <dbReference type="ARBA" id="ARBA00004141"/>
    </source>
</evidence>
<feature type="transmembrane region" description="Helical" evidence="6">
    <location>
        <begin position="251"/>
        <end position="274"/>
    </location>
</feature>